<comment type="caution">
    <text evidence="3">The sequence shown here is derived from an EMBL/GenBank/DDBJ whole genome shotgun (WGS) entry which is preliminary data.</text>
</comment>
<keyword evidence="2" id="KW-0732">Signal</keyword>
<dbReference type="AlphaFoldDB" id="A0A8J4HBC8"/>
<evidence type="ECO:0000256" key="1">
    <source>
        <dbReference type="SAM" id="MobiDB-lite"/>
    </source>
</evidence>
<reference evidence="3" key="1">
    <citation type="journal article" date="2020" name="mSystems">
        <title>Genome- and Community-Level Interaction Insights into Carbon Utilization and Element Cycling Functions of Hydrothermarchaeota in Hydrothermal Sediment.</title>
        <authorList>
            <person name="Zhou Z."/>
            <person name="Liu Y."/>
            <person name="Xu W."/>
            <person name="Pan J."/>
            <person name="Luo Z.H."/>
            <person name="Li M."/>
        </authorList>
    </citation>
    <scope>NUCLEOTIDE SEQUENCE</scope>
    <source>
        <strain evidence="3">SpSt-997</strain>
    </source>
</reference>
<sequence>MYATVLTMLSSTSLSAFSVASGVDQAQRSGAVQPVRNLPGLAGNSQPGNASSSQASPSGQPNQPFTLPNLTPGQILPRGSLLNLSV</sequence>
<feature type="compositionally biased region" description="Low complexity" evidence="1">
    <location>
        <begin position="42"/>
        <end position="64"/>
    </location>
</feature>
<feature type="region of interest" description="Disordered" evidence="1">
    <location>
        <begin position="26"/>
        <end position="86"/>
    </location>
</feature>
<evidence type="ECO:0000256" key="2">
    <source>
        <dbReference type="SAM" id="SignalP"/>
    </source>
</evidence>
<protein>
    <submittedName>
        <fullName evidence="3">Uncharacterized protein</fullName>
    </submittedName>
</protein>
<accession>A0A8J4HBC8</accession>
<organism evidence="3">
    <name type="scientific">Acidicaldus sp</name>
    <dbReference type="NCBI Taxonomy" id="1872105"/>
    <lineage>
        <taxon>Bacteria</taxon>
        <taxon>Pseudomonadati</taxon>
        <taxon>Pseudomonadota</taxon>
        <taxon>Alphaproteobacteria</taxon>
        <taxon>Acetobacterales</taxon>
        <taxon>Acetobacteraceae</taxon>
        <taxon>Acidicaldus</taxon>
    </lineage>
</organism>
<gene>
    <name evidence="3" type="ORF">ENY07_08485</name>
</gene>
<name>A0A8J4HBC8_9PROT</name>
<proteinExistence type="predicted"/>
<feature type="signal peptide" evidence="2">
    <location>
        <begin position="1"/>
        <end position="18"/>
    </location>
</feature>
<feature type="chain" id="PRO_5035190186" evidence="2">
    <location>
        <begin position="19"/>
        <end position="86"/>
    </location>
</feature>
<dbReference type="EMBL" id="DTQM01000170">
    <property type="protein sequence ID" value="HGC43238.1"/>
    <property type="molecule type" value="Genomic_DNA"/>
</dbReference>
<evidence type="ECO:0000313" key="3">
    <source>
        <dbReference type="EMBL" id="HGC43238.1"/>
    </source>
</evidence>